<protein>
    <submittedName>
        <fullName evidence="1">Uncharacterized protein</fullName>
    </submittedName>
</protein>
<reference evidence="1" key="1">
    <citation type="submission" date="2018-05" db="EMBL/GenBank/DDBJ databases">
        <authorList>
            <person name="Lanie J.A."/>
            <person name="Ng W.-L."/>
            <person name="Kazmierczak K.M."/>
            <person name="Andrzejewski T.M."/>
            <person name="Davidsen T.M."/>
            <person name="Wayne K.J."/>
            <person name="Tettelin H."/>
            <person name="Glass J.I."/>
            <person name="Rusch D."/>
            <person name="Podicherti R."/>
            <person name="Tsui H.-C.T."/>
            <person name="Winkler M.E."/>
        </authorList>
    </citation>
    <scope>NUCLEOTIDE SEQUENCE</scope>
</reference>
<dbReference type="AlphaFoldDB" id="A0A381YDQ8"/>
<organism evidence="1">
    <name type="scientific">marine metagenome</name>
    <dbReference type="NCBI Taxonomy" id="408172"/>
    <lineage>
        <taxon>unclassified sequences</taxon>
        <taxon>metagenomes</taxon>
        <taxon>ecological metagenomes</taxon>
    </lineage>
</organism>
<name>A0A381YDQ8_9ZZZZ</name>
<feature type="non-terminal residue" evidence="1">
    <location>
        <position position="1"/>
    </location>
</feature>
<evidence type="ECO:0000313" key="1">
    <source>
        <dbReference type="EMBL" id="SVA75134.1"/>
    </source>
</evidence>
<proteinExistence type="predicted"/>
<gene>
    <name evidence="1" type="ORF">METZ01_LOCUS127988</name>
</gene>
<dbReference type="EMBL" id="UINC01017987">
    <property type="protein sequence ID" value="SVA75134.1"/>
    <property type="molecule type" value="Genomic_DNA"/>
</dbReference>
<accession>A0A381YDQ8</accession>
<sequence>VKTVNSATGYYTRSGVRLRHIIKIGYLKHSDGISLCYRRNSTDEILLRSSSIYTLSAIGGQLESES</sequence>